<organism evidence="1 2">
    <name type="scientific">Geobacillus proteiniphilus</name>
    <dbReference type="NCBI Taxonomy" id="860353"/>
    <lineage>
        <taxon>Bacteria</taxon>
        <taxon>Bacillati</taxon>
        <taxon>Bacillota</taxon>
        <taxon>Bacilli</taxon>
        <taxon>Bacillales</taxon>
        <taxon>Anoxybacillaceae</taxon>
        <taxon>Geobacillus</taxon>
    </lineage>
</organism>
<name>A0A1Q5SLI5_9BACL</name>
<dbReference type="EMBL" id="MQMG01000069">
    <property type="protein sequence ID" value="OKO88705.1"/>
    <property type="molecule type" value="Genomic_DNA"/>
</dbReference>
<protein>
    <submittedName>
        <fullName evidence="1">Uncharacterized protein</fullName>
    </submittedName>
</protein>
<reference evidence="1 2" key="1">
    <citation type="submission" date="2016-11" db="EMBL/GenBank/DDBJ databases">
        <authorList>
            <person name="Kadnikov V."/>
            <person name="Nazina T."/>
        </authorList>
    </citation>
    <scope>NUCLEOTIDE SEQUENCE [LARGE SCALE GENOMIC DNA]</scope>
    <source>
        <strain evidence="1 2">1017</strain>
    </source>
</reference>
<proteinExistence type="predicted"/>
<evidence type="ECO:0000313" key="2">
    <source>
        <dbReference type="Proteomes" id="UP000186030"/>
    </source>
</evidence>
<accession>A0A1Q5SLI5</accession>
<evidence type="ECO:0000313" key="1">
    <source>
        <dbReference type="EMBL" id="OKO88705.1"/>
    </source>
</evidence>
<reference evidence="2" key="2">
    <citation type="submission" date="2017-01" db="EMBL/GenBank/DDBJ databases">
        <title>Genome sequencing and annotation of Geobacillus sp. 1017, a Hydrocarbon-Oxidizing Thermophilic Bacterium Isolated from a Heavy Oil Reservoir (China).</title>
        <authorList>
            <person name="Kadnikov V.V."/>
            <person name="Mardanov A.V."/>
            <person name="Poltaraus A.B."/>
            <person name="Sokolova D.S."/>
            <person name="Semenova E.M."/>
            <person name="Ravin N.V."/>
            <person name="Tourova T.P."/>
            <person name="Nazina T.N."/>
        </authorList>
    </citation>
    <scope>NUCLEOTIDE SEQUENCE [LARGE SCALE GENOMIC DNA]</scope>
    <source>
        <strain evidence="2">1017</strain>
    </source>
</reference>
<dbReference type="Proteomes" id="UP000186030">
    <property type="component" value="Unassembled WGS sequence"/>
</dbReference>
<sequence length="43" mass="4859">MERWKYSGAEAGIRFHPAAKRLYGKIRSLLQTVALGKGMYGFV</sequence>
<dbReference type="AlphaFoldDB" id="A0A1Q5SLI5"/>
<gene>
    <name evidence="1" type="ORF">BRO54_3571</name>
</gene>
<comment type="caution">
    <text evidence="1">The sequence shown here is derived from an EMBL/GenBank/DDBJ whole genome shotgun (WGS) entry which is preliminary data.</text>
</comment>